<reference evidence="1" key="1">
    <citation type="submission" date="2022-11" db="EMBL/GenBank/DDBJ databases">
        <title>beta-Carotene-producing bacterium, Jeongeuplla avenae sp. nov., alleviates the salt stress of Arabidopsis seedlings.</title>
        <authorList>
            <person name="Jiang L."/>
            <person name="Lee J."/>
        </authorList>
    </citation>
    <scope>NUCLEOTIDE SEQUENCE</scope>
    <source>
        <strain evidence="1">DY_R2A_6</strain>
    </source>
</reference>
<evidence type="ECO:0000313" key="2">
    <source>
        <dbReference type="Proteomes" id="UP001163223"/>
    </source>
</evidence>
<protein>
    <submittedName>
        <fullName evidence="1">Transcription termination factor Rho</fullName>
    </submittedName>
</protein>
<accession>A0ACD4NPF7</accession>
<dbReference type="EMBL" id="CP113520">
    <property type="protein sequence ID" value="WAJ28646.1"/>
    <property type="molecule type" value="Genomic_DNA"/>
</dbReference>
<proteinExistence type="predicted"/>
<organism evidence="1 2">
    <name type="scientific">Antarcticirhabdus aurantiaca</name>
    <dbReference type="NCBI Taxonomy" id="2606717"/>
    <lineage>
        <taxon>Bacteria</taxon>
        <taxon>Pseudomonadati</taxon>
        <taxon>Pseudomonadota</taxon>
        <taxon>Alphaproteobacteria</taxon>
        <taxon>Hyphomicrobiales</taxon>
        <taxon>Aurantimonadaceae</taxon>
        <taxon>Antarcticirhabdus</taxon>
    </lineage>
</organism>
<dbReference type="Proteomes" id="UP001163223">
    <property type="component" value="Chromosome"/>
</dbReference>
<sequence>MSEIKLQDLKNKSAADLVAFAEENEVENASVLRKQELMFAILKKLAAQNVDIVGEGVVEVLQDGFGFLRSPEANYLPGPDDIYISPSQLRKFQLKTGDTVEGQIRSPKEGERYFALLKVNTINFDDPEKIKHKSHFDNLTPLYPDERFKMELADPTSKKDLSARVIDLVAPLGKGQRALIVAPPRTGKTVLLQNIAHSITANHPECYLIVLLIDERPEEVTDMQRSVKGEVVSSTFDEPATRHVQVAEMVIEKAKRLVEHGRDVVILLDSITRLGRAYNTVVPSSGKVLTGGVDANALQRPKRFFGAARNIEEGGSLTIIATALIDTGSRMDEVIFEEFKGTGNSELVLDRKVADKRIFPAMDILKSGTRKEDLLVPRQDLQKIFVLRRILSPMGTTDAIEFLNDKLKQTKSNADFFDSMNT</sequence>
<evidence type="ECO:0000313" key="1">
    <source>
        <dbReference type="EMBL" id="WAJ28646.1"/>
    </source>
</evidence>
<name>A0ACD4NPF7_9HYPH</name>
<gene>
    <name evidence="1" type="primary">rho</name>
    <name evidence="1" type="ORF">OXU80_28265</name>
</gene>
<keyword evidence="2" id="KW-1185">Reference proteome</keyword>